<comment type="similarity">
    <text evidence="1">Belongs to the RelE toxin family.</text>
</comment>
<evidence type="ECO:0000256" key="2">
    <source>
        <dbReference type="ARBA" id="ARBA00022649"/>
    </source>
</evidence>
<evidence type="ECO:0000313" key="3">
    <source>
        <dbReference type="EMBL" id="BAY15255.1"/>
    </source>
</evidence>
<evidence type="ECO:0000256" key="1">
    <source>
        <dbReference type="ARBA" id="ARBA00006226"/>
    </source>
</evidence>
<dbReference type="AlphaFoldDB" id="A0A1Z4GCL4"/>
<dbReference type="InterPro" id="IPR007712">
    <property type="entry name" value="RelE/ParE_toxin"/>
</dbReference>
<keyword evidence="4" id="KW-1185">Reference proteome</keyword>
<dbReference type="SUPFAM" id="SSF143011">
    <property type="entry name" value="RelE-like"/>
    <property type="match status" value="1"/>
</dbReference>
<protein>
    <recommendedName>
        <fullName evidence="5">Plasmid stabilization system</fullName>
    </recommendedName>
</protein>
<evidence type="ECO:0008006" key="5">
    <source>
        <dbReference type="Google" id="ProtNLM"/>
    </source>
</evidence>
<sequence>MNYRLIIKDRATQDLRLLANYILVNGNSDVAVKFLNAAEMTFVQLQKTPGMGKVTQLVVSSLGKIRQWRIKDFQDYLIFYRIEDTTVEILRVFHGARDIADVLSELDEEL</sequence>
<keyword evidence="2" id="KW-1277">Toxin-antitoxin system</keyword>
<dbReference type="Proteomes" id="UP000218287">
    <property type="component" value="Chromosome"/>
</dbReference>
<dbReference type="InterPro" id="IPR051803">
    <property type="entry name" value="TA_system_RelE-like_toxin"/>
</dbReference>
<name>A0A1Z4GCL4_9CYAN</name>
<gene>
    <name evidence="3" type="ORF">NIES21_10700</name>
</gene>
<dbReference type="Gene3D" id="3.30.2310.20">
    <property type="entry name" value="RelE-like"/>
    <property type="match status" value="1"/>
</dbReference>
<evidence type="ECO:0000313" key="4">
    <source>
        <dbReference type="Proteomes" id="UP000218287"/>
    </source>
</evidence>
<dbReference type="Pfam" id="PF05016">
    <property type="entry name" value="ParE_toxin"/>
    <property type="match status" value="1"/>
</dbReference>
<dbReference type="PANTHER" id="PTHR33755">
    <property type="entry name" value="TOXIN PARE1-RELATED"/>
    <property type="match status" value="1"/>
</dbReference>
<dbReference type="OrthoDB" id="532309at2"/>
<reference evidence="3 4" key="1">
    <citation type="submission" date="2017-06" db="EMBL/GenBank/DDBJ databases">
        <title>Genome sequencing of cyanobaciteial culture collection at National Institute for Environmental Studies (NIES).</title>
        <authorList>
            <person name="Hirose Y."/>
            <person name="Shimura Y."/>
            <person name="Fujisawa T."/>
            <person name="Nakamura Y."/>
            <person name="Kawachi M."/>
        </authorList>
    </citation>
    <scope>NUCLEOTIDE SEQUENCE [LARGE SCALE GENOMIC DNA]</scope>
    <source>
        <strain evidence="3 4">NIES-21</strain>
    </source>
</reference>
<organism evidence="3 4">
    <name type="scientific">Anabaenopsis circularis NIES-21</name>
    <dbReference type="NCBI Taxonomy" id="1085406"/>
    <lineage>
        <taxon>Bacteria</taxon>
        <taxon>Bacillati</taxon>
        <taxon>Cyanobacteriota</taxon>
        <taxon>Cyanophyceae</taxon>
        <taxon>Nostocales</taxon>
        <taxon>Nodulariaceae</taxon>
        <taxon>Anabaenopsis</taxon>
    </lineage>
</organism>
<proteinExistence type="inferred from homology"/>
<accession>A0A1Z4GCL4</accession>
<dbReference type="EMBL" id="AP018174">
    <property type="protein sequence ID" value="BAY15255.1"/>
    <property type="molecule type" value="Genomic_DNA"/>
</dbReference>
<dbReference type="InterPro" id="IPR035093">
    <property type="entry name" value="RelE/ParE_toxin_dom_sf"/>
</dbReference>